<dbReference type="AlphaFoldDB" id="A0AAQ3P670"/>
<reference evidence="2 3" key="1">
    <citation type="journal article" date="2023" name="Life. Sci Alliance">
        <title>Evolutionary insights into 3D genome organization and epigenetic landscape of Vigna mungo.</title>
        <authorList>
            <person name="Junaid A."/>
            <person name="Singh B."/>
            <person name="Bhatia S."/>
        </authorList>
    </citation>
    <scope>NUCLEOTIDE SEQUENCE [LARGE SCALE GENOMIC DNA]</scope>
    <source>
        <strain evidence="2">Urdbean</strain>
    </source>
</reference>
<dbReference type="EMBL" id="CP144699">
    <property type="protein sequence ID" value="WVZ21696.1"/>
    <property type="molecule type" value="Genomic_DNA"/>
</dbReference>
<evidence type="ECO:0000313" key="3">
    <source>
        <dbReference type="Proteomes" id="UP001374535"/>
    </source>
</evidence>
<sequence>STPCGVPLVCGGGCPAIPVVFTTDIFPKPPFSASNSKAPVTIDELLPKLKLPVTLTVTMHPGISQWNLTPGRMLKLPFPAMYTSRVRFTSFTILQVVSRVPTPPRSSTHDTDGGCGGGGGGAGGE</sequence>
<accession>A0AAQ3P670</accession>
<proteinExistence type="predicted"/>
<feature type="region of interest" description="Disordered" evidence="1">
    <location>
        <begin position="100"/>
        <end position="125"/>
    </location>
</feature>
<name>A0AAQ3P670_VIGMU</name>
<dbReference type="Proteomes" id="UP001374535">
    <property type="component" value="Chromosome 2"/>
</dbReference>
<feature type="non-terminal residue" evidence="2">
    <location>
        <position position="1"/>
    </location>
</feature>
<evidence type="ECO:0000256" key="1">
    <source>
        <dbReference type="SAM" id="MobiDB-lite"/>
    </source>
</evidence>
<gene>
    <name evidence="2" type="ORF">V8G54_009018</name>
</gene>
<evidence type="ECO:0000313" key="2">
    <source>
        <dbReference type="EMBL" id="WVZ21696.1"/>
    </source>
</evidence>
<keyword evidence="3" id="KW-1185">Reference proteome</keyword>
<feature type="compositionally biased region" description="Gly residues" evidence="1">
    <location>
        <begin position="113"/>
        <end position="125"/>
    </location>
</feature>
<organism evidence="2 3">
    <name type="scientific">Vigna mungo</name>
    <name type="common">Black gram</name>
    <name type="synonym">Phaseolus mungo</name>
    <dbReference type="NCBI Taxonomy" id="3915"/>
    <lineage>
        <taxon>Eukaryota</taxon>
        <taxon>Viridiplantae</taxon>
        <taxon>Streptophyta</taxon>
        <taxon>Embryophyta</taxon>
        <taxon>Tracheophyta</taxon>
        <taxon>Spermatophyta</taxon>
        <taxon>Magnoliopsida</taxon>
        <taxon>eudicotyledons</taxon>
        <taxon>Gunneridae</taxon>
        <taxon>Pentapetalae</taxon>
        <taxon>rosids</taxon>
        <taxon>fabids</taxon>
        <taxon>Fabales</taxon>
        <taxon>Fabaceae</taxon>
        <taxon>Papilionoideae</taxon>
        <taxon>50 kb inversion clade</taxon>
        <taxon>NPAAA clade</taxon>
        <taxon>indigoferoid/millettioid clade</taxon>
        <taxon>Phaseoleae</taxon>
        <taxon>Vigna</taxon>
    </lineage>
</organism>
<protein>
    <submittedName>
        <fullName evidence="2">Uncharacterized protein</fullName>
    </submittedName>
</protein>